<organism evidence="1 2">
    <name type="scientific">Paraburkholderia silviterrae</name>
    <dbReference type="NCBI Taxonomy" id="2528715"/>
    <lineage>
        <taxon>Bacteria</taxon>
        <taxon>Pseudomonadati</taxon>
        <taxon>Pseudomonadota</taxon>
        <taxon>Betaproteobacteria</taxon>
        <taxon>Burkholderiales</taxon>
        <taxon>Burkholderiaceae</taxon>
        <taxon>Paraburkholderia</taxon>
    </lineage>
</organism>
<name>A0A4R5MB96_9BURK</name>
<reference evidence="1 2" key="1">
    <citation type="submission" date="2019-03" db="EMBL/GenBank/DDBJ databases">
        <title>Paraburkholderia sp. 4M-K11, isolated from subtropical forest soil.</title>
        <authorList>
            <person name="Gao Z.-H."/>
            <person name="Qiu L.-H."/>
        </authorList>
    </citation>
    <scope>NUCLEOTIDE SEQUENCE [LARGE SCALE GENOMIC DNA]</scope>
    <source>
        <strain evidence="1 2">4M-K11</strain>
    </source>
</reference>
<protein>
    <submittedName>
        <fullName evidence="1">Uncharacterized protein</fullName>
    </submittedName>
</protein>
<dbReference type="EMBL" id="SMRP01000005">
    <property type="protein sequence ID" value="TDG23757.1"/>
    <property type="molecule type" value="Genomic_DNA"/>
</dbReference>
<dbReference type="Proteomes" id="UP000295722">
    <property type="component" value="Unassembled WGS sequence"/>
</dbReference>
<accession>A0A4R5MB96</accession>
<evidence type="ECO:0000313" key="2">
    <source>
        <dbReference type="Proteomes" id="UP000295722"/>
    </source>
</evidence>
<evidence type="ECO:0000313" key="1">
    <source>
        <dbReference type="EMBL" id="TDG23757.1"/>
    </source>
</evidence>
<proteinExistence type="predicted"/>
<dbReference type="AlphaFoldDB" id="A0A4R5MB96"/>
<sequence length="78" mass="9116">MDMGVRLALARAFDKRRFALKPPFETHSTCFGSWLLYKRQACRRFQEKRPFAALFVRRAGAVPEPASRLLRENCEENV</sequence>
<gene>
    <name evidence="1" type="ORF">EYW47_13620</name>
</gene>
<comment type="caution">
    <text evidence="1">The sequence shown here is derived from an EMBL/GenBank/DDBJ whole genome shotgun (WGS) entry which is preliminary data.</text>
</comment>
<keyword evidence="2" id="KW-1185">Reference proteome</keyword>
<dbReference type="RefSeq" id="WP_133195350.1">
    <property type="nucleotide sequence ID" value="NZ_JBHUCW010000006.1"/>
</dbReference>